<dbReference type="InterPro" id="IPR055166">
    <property type="entry name" value="Transc_reg_Sar_Rot_HTH"/>
</dbReference>
<reference evidence="9 10" key="1">
    <citation type="submission" date="2024-06" db="EMBL/GenBank/DDBJ databases">
        <title>Genomic Encyclopedia of Type Strains, Phase IV (KMG-IV): sequencing the most valuable type-strain genomes for metagenomic binning, comparative biology and taxonomic classification.</title>
        <authorList>
            <person name="Goeker M."/>
        </authorList>
    </citation>
    <scope>NUCLEOTIDE SEQUENCE [LARGE SCALE GENOMIC DNA]</scope>
    <source>
        <strain evidence="9 10">DSM 28302</strain>
    </source>
</reference>
<evidence type="ECO:0000256" key="1">
    <source>
        <dbReference type="ARBA" id="ARBA00004496"/>
    </source>
</evidence>
<evidence type="ECO:0000259" key="8">
    <source>
        <dbReference type="PROSITE" id="PS50995"/>
    </source>
</evidence>
<evidence type="ECO:0000256" key="2">
    <source>
        <dbReference type="ARBA" id="ARBA00023015"/>
    </source>
</evidence>
<evidence type="ECO:0000256" key="5">
    <source>
        <dbReference type="ARBA" id="ARBA00046337"/>
    </source>
</evidence>
<dbReference type="PANTHER" id="PTHR42756:SF1">
    <property type="entry name" value="TRANSCRIPTIONAL REPRESSOR OF EMRAB OPERON"/>
    <property type="match status" value="1"/>
</dbReference>
<protein>
    <recommendedName>
        <fullName evidence="6">HTH-type transcriptional regulator SarZ</fullName>
    </recommendedName>
    <alternativeName>
        <fullName evidence="7">Staphylococcal accessory regulator Z</fullName>
    </alternativeName>
</protein>
<comment type="caution">
    <text evidence="9">The sequence shown here is derived from an EMBL/GenBank/DDBJ whole genome shotgun (WGS) entry which is preliminary data.</text>
</comment>
<dbReference type="InterPro" id="IPR036390">
    <property type="entry name" value="WH_DNA-bd_sf"/>
</dbReference>
<comment type="subcellular location">
    <subcellularLocation>
        <location evidence="1">Cytoplasm</location>
    </subcellularLocation>
</comment>
<gene>
    <name evidence="9" type="ORF">ABID28_000685</name>
</gene>
<dbReference type="RefSeq" id="WP_354368131.1">
    <property type="nucleotide sequence ID" value="NZ_JBEPLN010000008.1"/>
</dbReference>
<keyword evidence="10" id="KW-1185">Reference proteome</keyword>
<sequence length="158" mass="18687">MILLSQTIRKMKTMSDYHYSKQLCHSFYQVNKLFNQFYMKNLTEFDLTYTQYLVLLVLWEKAPLTLKELGEKLDLASNTLTPLLKRLEEKGYIQRLVPKQDKRQLIVQLTEKGQGLQAILEEKLLSNFQQLNGLTQEKKQAYVKHNQELIASLQDYLK</sequence>
<keyword evidence="2" id="KW-0805">Transcription regulation</keyword>
<dbReference type="SMART" id="SM00347">
    <property type="entry name" value="HTH_MARR"/>
    <property type="match status" value="1"/>
</dbReference>
<keyword evidence="3 9" id="KW-0238">DNA-binding</keyword>
<dbReference type="SUPFAM" id="SSF46785">
    <property type="entry name" value="Winged helix' DNA-binding domain"/>
    <property type="match status" value="1"/>
</dbReference>
<dbReference type="PANTHER" id="PTHR42756">
    <property type="entry name" value="TRANSCRIPTIONAL REGULATOR, MARR"/>
    <property type="match status" value="1"/>
</dbReference>
<evidence type="ECO:0000256" key="6">
    <source>
        <dbReference type="ARBA" id="ARBA00047188"/>
    </source>
</evidence>
<dbReference type="GO" id="GO:0003677">
    <property type="term" value="F:DNA binding"/>
    <property type="evidence" value="ECO:0007669"/>
    <property type="project" value="UniProtKB-KW"/>
</dbReference>
<evidence type="ECO:0000256" key="4">
    <source>
        <dbReference type="ARBA" id="ARBA00023163"/>
    </source>
</evidence>
<dbReference type="EMBL" id="JBEPLN010000008">
    <property type="protein sequence ID" value="MET3634049.1"/>
    <property type="molecule type" value="Genomic_DNA"/>
</dbReference>
<dbReference type="PROSITE" id="PS50995">
    <property type="entry name" value="HTH_MARR_2"/>
    <property type="match status" value="1"/>
</dbReference>
<evidence type="ECO:0000256" key="7">
    <source>
        <dbReference type="ARBA" id="ARBA00047207"/>
    </source>
</evidence>
<dbReference type="Gene3D" id="1.10.10.10">
    <property type="entry name" value="Winged helix-like DNA-binding domain superfamily/Winged helix DNA-binding domain"/>
    <property type="match status" value="1"/>
</dbReference>
<dbReference type="PRINTS" id="PR00598">
    <property type="entry name" value="HTHMARR"/>
</dbReference>
<name>A0ABV2JE53_9STRE</name>
<feature type="domain" description="HTH marR-type" evidence="8">
    <location>
        <begin position="1"/>
        <end position="158"/>
    </location>
</feature>
<accession>A0ABV2JE53</accession>
<dbReference type="InterPro" id="IPR036388">
    <property type="entry name" value="WH-like_DNA-bd_sf"/>
</dbReference>
<dbReference type="Proteomes" id="UP001549037">
    <property type="component" value="Unassembled WGS sequence"/>
</dbReference>
<keyword evidence="4" id="KW-0804">Transcription</keyword>
<comment type="similarity">
    <text evidence="5">Belongs to the SarZ family.</text>
</comment>
<evidence type="ECO:0000313" key="10">
    <source>
        <dbReference type="Proteomes" id="UP001549037"/>
    </source>
</evidence>
<evidence type="ECO:0000256" key="3">
    <source>
        <dbReference type="ARBA" id="ARBA00023125"/>
    </source>
</evidence>
<proteinExistence type="inferred from homology"/>
<evidence type="ECO:0000313" key="9">
    <source>
        <dbReference type="EMBL" id="MET3634049.1"/>
    </source>
</evidence>
<organism evidence="9 10">
    <name type="scientific">Streptococcus porcorum</name>
    <dbReference type="NCBI Taxonomy" id="701526"/>
    <lineage>
        <taxon>Bacteria</taxon>
        <taxon>Bacillati</taxon>
        <taxon>Bacillota</taxon>
        <taxon>Bacilli</taxon>
        <taxon>Lactobacillales</taxon>
        <taxon>Streptococcaceae</taxon>
        <taxon>Streptococcus</taxon>
    </lineage>
</organism>
<dbReference type="InterPro" id="IPR000835">
    <property type="entry name" value="HTH_MarR-typ"/>
</dbReference>
<dbReference type="Pfam" id="PF22381">
    <property type="entry name" value="Staph_reg_Sar_Rot"/>
    <property type="match status" value="1"/>
</dbReference>